<reference evidence="2" key="1">
    <citation type="submission" date="2018-04" db="EMBL/GenBank/DDBJ databases">
        <authorList>
            <person name="Lucker S."/>
            <person name="Sakoula D."/>
        </authorList>
    </citation>
    <scope>NUCLEOTIDE SEQUENCE [LARGE SCALE GENOMIC DNA]</scope>
</reference>
<keyword evidence="2" id="KW-1185">Reference proteome</keyword>
<organism evidence="1 2">
    <name type="scientific">Nitrospira lenta</name>
    <dbReference type="NCBI Taxonomy" id="1436998"/>
    <lineage>
        <taxon>Bacteria</taxon>
        <taxon>Pseudomonadati</taxon>
        <taxon>Nitrospirota</taxon>
        <taxon>Nitrospiria</taxon>
        <taxon>Nitrospirales</taxon>
        <taxon>Nitrospiraceae</taxon>
        <taxon>Nitrospira</taxon>
    </lineage>
</organism>
<gene>
    <name evidence="1" type="ORF">NITLEN_30137</name>
</gene>
<dbReference type="EMBL" id="OUNR01000016">
    <property type="protein sequence ID" value="SPP65223.1"/>
    <property type="molecule type" value="Genomic_DNA"/>
</dbReference>
<evidence type="ECO:0000313" key="2">
    <source>
        <dbReference type="Proteomes" id="UP000248168"/>
    </source>
</evidence>
<sequence length="97" mass="11122">MALTRHPKVLPNPQRWVLCKSRVRQTGMNFRGLRRLFPLVDGSGRREPINADRLLRREQTKREAGEENCEDYSGLLIPVPLPITPDPDFTENGSLKV</sequence>
<dbReference type="AlphaFoldDB" id="A0A330L7X6"/>
<evidence type="ECO:0000313" key="1">
    <source>
        <dbReference type="EMBL" id="SPP65223.1"/>
    </source>
</evidence>
<dbReference type="InParanoid" id="A0A330L7X6"/>
<proteinExistence type="predicted"/>
<name>A0A330L7X6_9BACT</name>
<dbReference type="Proteomes" id="UP000248168">
    <property type="component" value="Unassembled WGS sequence"/>
</dbReference>
<protein>
    <submittedName>
        <fullName evidence="1">Uncharacterized protein</fullName>
    </submittedName>
</protein>
<accession>A0A330L7X6</accession>